<evidence type="ECO:0000259" key="7">
    <source>
        <dbReference type="PROSITE" id="PS50863"/>
    </source>
</evidence>
<name>A0AAV6Y938_9LAMI</name>
<reference evidence="8" key="1">
    <citation type="submission" date="2019-10" db="EMBL/GenBank/DDBJ databases">
        <authorList>
            <person name="Zhang R."/>
            <person name="Pan Y."/>
            <person name="Wang J."/>
            <person name="Ma R."/>
            <person name="Yu S."/>
        </authorList>
    </citation>
    <scope>NUCLEOTIDE SEQUENCE</scope>
    <source>
        <strain evidence="8">LA-IB0</strain>
        <tissue evidence="8">Leaf</tissue>
    </source>
</reference>
<feature type="region of interest" description="Disordered" evidence="6">
    <location>
        <begin position="269"/>
        <end position="293"/>
    </location>
</feature>
<proteinExistence type="predicted"/>
<dbReference type="Pfam" id="PF14223">
    <property type="entry name" value="Retrotran_gag_2"/>
    <property type="match status" value="1"/>
</dbReference>
<dbReference type="InterPro" id="IPR015300">
    <property type="entry name" value="DNA-bd_pseudobarrel_sf"/>
</dbReference>
<dbReference type="SUPFAM" id="SSF101936">
    <property type="entry name" value="DNA-binding pseudobarrel domain"/>
    <property type="match status" value="1"/>
</dbReference>
<evidence type="ECO:0000256" key="2">
    <source>
        <dbReference type="ARBA" id="ARBA00023015"/>
    </source>
</evidence>
<evidence type="ECO:0000313" key="9">
    <source>
        <dbReference type="Proteomes" id="UP000826271"/>
    </source>
</evidence>
<keyword evidence="4" id="KW-0804">Transcription</keyword>
<protein>
    <recommendedName>
        <fullName evidence="7">TF-B3 domain-containing protein</fullName>
    </recommendedName>
</protein>
<keyword evidence="3" id="KW-0238">DNA-binding</keyword>
<comment type="subcellular location">
    <subcellularLocation>
        <location evidence="1">Nucleus</location>
    </subcellularLocation>
</comment>
<gene>
    <name evidence="8" type="ORF">BUALT_Bualt01G0180100</name>
</gene>
<dbReference type="Gene3D" id="2.40.330.10">
    <property type="entry name" value="DNA-binding pseudobarrel domain"/>
    <property type="match status" value="1"/>
</dbReference>
<evidence type="ECO:0000256" key="5">
    <source>
        <dbReference type="ARBA" id="ARBA00023242"/>
    </source>
</evidence>
<dbReference type="PANTHER" id="PTHR35317:SF35">
    <property type="entry name" value="DUF4219 DOMAIN-CONTAINING PROTEIN"/>
    <property type="match status" value="1"/>
</dbReference>
<dbReference type="CDD" id="cd10017">
    <property type="entry name" value="B3_DNA"/>
    <property type="match status" value="1"/>
</dbReference>
<accession>A0AAV6Y938</accession>
<feature type="domain" description="TF-B3" evidence="7">
    <location>
        <begin position="158"/>
        <end position="253"/>
    </location>
</feature>
<dbReference type="EMBL" id="WHWC01000001">
    <property type="protein sequence ID" value="KAG8391364.1"/>
    <property type="molecule type" value="Genomic_DNA"/>
</dbReference>
<keyword evidence="9" id="KW-1185">Reference proteome</keyword>
<dbReference type="AlphaFoldDB" id="A0AAV6Y938"/>
<organism evidence="8 9">
    <name type="scientific">Buddleja alternifolia</name>
    <dbReference type="NCBI Taxonomy" id="168488"/>
    <lineage>
        <taxon>Eukaryota</taxon>
        <taxon>Viridiplantae</taxon>
        <taxon>Streptophyta</taxon>
        <taxon>Embryophyta</taxon>
        <taxon>Tracheophyta</taxon>
        <taxon>Spermatophyta</taxon>
        <taxon>Magnoliopsida</taxon>
        <taxon>eudicotyledons</taxon>
        <taxon>Gunneridae</taxon>
        <taxon>Pentapetalae</taxon>
        <taxon>asterids</taxon>
        <taxon>lamiids</taxon>
        <taxon>Lamiales</taxon>
        <taxon>Scrophulariaceae</taxon>
        <taxon>Buddlejeae</taxon>
        <taxon>Buddleja</taxon>
    </lineage>
</organism>
<evidence type="ECO:0000313" key="8">
    <source>
        <dbReference type="EMBL" id="KAG8391364.1"/>
    </source>
</evidence>
<evidence type="ECO:0000256" key="3">
    <source>
        <dbReference type="ARBA" id="ARBA00023125"/>
    </source>
</evidence>
<sequence length="293" mass="34356">MVGSSSDFPMPILFGENFRDWSKKMKGYLISEGLWHLVEEGYENRNPAEILTTEHMQELRQERVSDAKALSLIHHFLSPNIFTRVFYAKTAKEAWETLQTIFKMNEQQCVSEDRLHIERMNEHKYISEHGPFIEPMRNFGTFDLEGDEVTLSGDKPFFDVILMKSAVRPLCHLNFPVRVNSMLPSINLLANLRCLGKTYEVFFYGQRKQKGFGAGWRQFVDEYDLDEDDAIVFEVMECNDSKLELKVQILRCTLPPELEEKIRKRKAETKVINEDNADDDRDDYDDEDYINEE</sequence>
<dbReference type="GO" id="GO:0003677">
    <property type="term" value="F:DNA binding"/>
    <property type="evidence" value="ECO:0007669"/>
    <property type="project" value="UniProtKB-KW"/>
</dbReference>
<dbReference type="PROSITE" id="PS50863">
    <property type="entry name" value="B3"/>
    <property type="match status" value="1"/>
</dbReference>
<feature type="compositionally biased region" description="Acidic residues" evidence="6">
    <location>
        <begin position="275"/>
        <end position="293"/>
    </location>
</feature>
<evidence type="ECO:0000256" key="6">
    <source>
        <dbReference type="SAM" id="MobiDB-lite"/>
    </source>
</evidence>
<comment type="caution">
    <text evidence="8">The sequence shown here is derived from an EMBL/GenBank/DDBJ whole genome shotgun (WGS) entry which is preliminary data.</text>
</comment>
<keyword evidence="5" id="KW-0539">Nucleus</keyword>
<keyword evidence="2" id="KW-0805">Transcription regulation</keyword>
<evidence type="ECO:0000256" key="4">
    <source>
        <dbReference type="ARBA" id="ARBA00023163"/>
    </source>
</evidence>
<dbReference type="PANTHER" id="PTHR35317">
    <property type="entry name" value="OS04G0629600 PROTEIN"/>
    <property type="match status" value="1"/>
</dbReference>
<dbReference type="GO" id="GO:0005634">
    <property type="term" value="C:nucleus"/>
    <property type="evidence" value="ECO:0007669"/>
    <property type="project" value="UniProtKB-SubCell"/>
</dbReference>
<evidence type="ECO:0000256" key="1">
    <source>
        <dbReference type="ARBA" id="ARBA00004123"/>
    </source>
</evidence>
<dbReference type="Proteomes" id="UP000826271">
    <property type="component" value="Unassembled WGS sequence"/>
</dbReference>
<dbReference type="InterPro" id="IPR003340">
    <property type="entry name" value="B3_DNA-bd"/>
</dbReference>